<dbReference type="OrthoDB" id="2160638at2759"/>
<dbReference type="InterPro" id="IPR033452">
    <property type="entry name" value="GH30_C"/>
</dbReference>
<comment type="caution">
    <text evidence="8">The sequence shown here is derived from an EMBL/GenBank/DDBJ whole genome shotgun (WGS) entry which is preliminary data.</text>
</comment>
<dbReference type="Gene3D" id="2.60.40.1180">
    <property type="entry name" value="Golgi alpha-mannosidase II"/>
    <property type="match status" value="1"/>
</dbReference>
<dbReference type="InterPro" id="IPR033453">
    <property type="entry name" value="Glyco_hydro_30_TIM-barrel"/>
</dbReference>
<feature type="domain" description="Glycosyl hydrolase family 30 TIM-barrel" evidence="6">
    <location>
        <begin position="73"/>
        <end position="403"/>
    </location>
</feature>
<feature type="chain" id="PRO_5017803938" description="Glycosyl hydrolase family 30 TIM-barrel domain-containing protein" evidence="5">
    <location>
        <begin position="23"/>
        <end position="479"/>
    </location>
</feature>
<keyword evidence="2 5" id="KW-0732">Signal</keyword>
<dbReference type="InterPro" id="IPR017853">
    <property type="entry name" value="GH"/>
</dbReference>
<dbReference type="GO" id="GO:0006680">
    <property type="term" value="P:glucosylceramide catabolic process"/>
    <property type="evidence" value="ECO:0007669"/>
    <property type="project" value="TreeGrafter"/>
</dbReference>
<feature type="non-terminal residue" evidence="8">
    <location>
        <position position="479"/>
    </location>
</feature>
<comment type="similarity">
    <text evidence="1 4">Belongs to the glycosyl hydrolase 30 family.</text>
</comment>
<evidence type="ECO:0000256" key="2">
    <source>
        <dbReference type="ARBA" id="ARBA00022729"/>
    </source>
</evidence>
<evidence type="ECO:0000256" key="4">
    <source>
        <dbReference type="RuleBase" id="RU361188"/>
    </source>
</evidence>
<dbReference type="GO" id="GO:0004348">
    <property type="term" value="F:glucosylceramidase activity"/>
    <property type="evidence" value="ECO:0007669"/>
    <property type="project" value="InterPro"/>
</dbReference>
<dbReference type="Gene3D" id="3.20.20.80">
    <property type="entry name" value="Glycosidases"/>
    <property type="match status" value="1"/>
</dbReference>
<reference evidence="8 9" key="1">
    <citation type="submission" date="2018-05" db="EMBL/GenBank/DDBJ databases">
        <title>Draft genome sequence of Scytalidium lignicola DSM 105466, a ubiquitous saprotrophic fungus.</title>
        <authorList>
            <person name="Buettner E."/>
            <person name="Gebauer A.M."/>
            <person name="Hofrichter M."/>
            <person name="Liers C."/>
            <person name="Kellner H."/>
        </authorList>
    </citation>
    <scope>NUCLEOTIDE SEQUENCE [LARGE SCALE GENOMIC DNA]</scope>
    <source>
        <strain evidence="8 9">DSM 105466</strain>
    </source>
</reference>
<dbReference type="STRING" id="5539.A0A3E2HI60"/>
<evidence type="ECO:0000313" key="9">
    <source>
        <dbReference type="Proteomes" id="UP000258309"/>
    </source>
</evidence>
<dbReference type="EMBL" id="NCSJ02000047">
    <property type="protein sequence ID" value="RFU32833.1"/>
    <property type="molecule type" value="Genomic_DNA"/>
</dbReference>
<dbReference type="OMA" id="PIMGDWF"/>
<dbReference type="AlphaFoldDB" id="A0A3E2HI60"/>
<gene>
    <name evidence="8" type="ORF">B7463_g3482</name>
</gene>
<dbReference type="SUPFAM" id="SSF51445">
    <property type="entry name" value="(Trans)glycosidases"/>
    <property type="match status" value="1"/>
</dbReference>
<feature type="signal peptide" evidence="5">
    <location>
        <begin position="1"/>
        <end position="22"/>
    </location>
</feature>
<evidence type="ECO:0008006" key="10">
    <source>
        <dbReference type="Google" id="ProtNLM"/>
    </source>
</evidence>
<dbReference type="PANTHER" id="PTHR11069:SF23">
    <property type="entry name" value="LYSOSOMAL ACID GLUCOSYLCERAMIDASE"/>
    <property type="match status" value="1"/>
</dbReference>
<evidence type="ECO:0000256" key="5">
    <source>
        <dbReference type="SAM" id="SignalP"/>
    </source>
</evidence>
<feature type="domain" description="Glycosyl hydrolase family 30 beta sandwich" evidence="7">
    <location>
        <begin position="412"/>
        <end position="471"/>
    </location>
</feature>
<dbReference type="Pfam" id="PF17189">
    <property type="entry name" value="Glyco_hydro_30C"/>
    <property type="match status" value="1"/>
</dbReference>
<accession>A0A3E2HI60</accession>
<proteinExistence type="inferred from homology"/>
<feature type="non-terminal residue" evidence="8">
    <location>
        <position position="1"/>
    </location>
</feature>
<name>A0A3E2HI60_SCYLI</name>
<evidence type="ECO:0000256" key="1">
    <source>
        <dbReference type="ARBA" id="ARBA00005382"/>
    </source>
</evidence>
<keyword evidence="4" id="KW-0326">Glycosidase</keyword>
<dbReference type="PANTHER" id="PTHR11069">
    <property type="entry name" value="GLUCOSYLCERAMIDASE"/>
    <property type="match status" value="1"/>
</dbReference>
<dbReference type="Proteomes" id="UP000258309">
    <property type="component" value="Unassembled WGS sequence"/>
</dbReference>
<dbReference type="Pfam" id="PF02055">
    <property type="entry name" value="Glyco_hydro_30"/>
    <property type="match status" value="1"/>
</dbReference>
<evidence type="ECO:0000256" key="3">
    <source>
        <dbReference type="ARBA" id="ARBA00022801"/>
    </source>
</evidence>
<evidence type="ECO:0000313" key="8">
    <source>
        <dbReference type="EMBL" id="RFU32833.1"/>
    </source>
</evidence>
<dbReference type="GO" id="GO:0016020">
    <property type="term" value="C:membrane"/>
    <property type="evidence" value="ECO:0007669"/>
    <property type="project" value="GOC"/>
</dbReference>
<dbReference type="InterPro" id="IPR013780">
    <property type="entry name" value="Glyco_hydro_b"/>
</dbReference>
<evidence type="ECO:0000259" key="6">
    <source>
        <dbReference type="Pfam" id="PF02055"/>
    </source>
</evidence>
<dbReference type="InterPro" id="IPR001139">
    <property type="entry name" value="Glyco_hydro_30"/>
</dbReference>
<organism evidence="8 9">
    <name type="scientific">Scytalidium lignicola</name>
    <name type="common">Hyphomycete</name>
    <dbReference type="NCBI Taxonomy" id="5539"/>
    <lineage>
        <taxon>Eukaryota</taxon>
        <taxon>Fungi</taxon>
        <taxon>Dikarya</taxon>
        <taxon>Ascomycota</taxon>
        <taxon>Pezizomycotina</taxon>
        <taxon>Leotiomycetes</taxon>
        <taxon>Leotiomycetes incertae sedis</taxon>
        <taxon>Scytalidium</taxon>
    </lineage>
</organism>
<evidence type="ECO:0000259" key="7">
    <source>
        <dbReference type="Pfam" id="PF17189"/>
    </source>
</evidence>
<keyword evidence="3 4" id="KW-0378">Hydrolase</keyword>
<keyword evidence="9" id="KW-1185">Reference proteome</keyword>
<protein>
    <recommendedName>
        <fullName evidence="10">Glycosyl hydrolase family 30 TIM-barrel domain-containing protein</fullName>
    </recommendedName>
</protein>
<sequence length="479" mass="51020">MKYSAVLTGSLLTVFFSSGAVGVTTPVAWATSSDGVYKLSSYTAPVKGNGSPGSSSTWSLQVDDTSSGHKQTIDGFGAAVTDATVSVFNALSSSQKTALLNDLFTTSTNDGVAFNLLRHTIGASDLSGALYSYSNSTDTSLANFDLQPAGDSMLSVLSQFKAKNSAIKLLGSVWSPPGWMKSNGVMDGNTNNNNLNTAYVSEYARYFVKYIQAFISGGVNVDAITIQNEPLNNQAGYPTMSVSASQSAQLIQNNVGPALRNAGLSTQIWAYDHNTDVPSYPQTVLDSAGTYVDTVAWHCYATNNNWAALTTFHNSNPNVAQYMTECWTSPTVSWYSTADFTMGPLQNWAAGVIAWTLGSDTSYGPHLSGGCSTCRGLFEVNTSAGTYSKTLDYYIMGQFSRFVPRGAINLATTGSHDYGGGSKFEATSFLNSDGSRTVVMQNNFNNAVYVTVTFNSGETWSGPVYTQSITTWQLPPTSG</sequence>